<dbReference type="KEGG" id="lck:HN018_15320"/>
<dbReference type="PROSITE" id="PS50075">
    <property type="entry name" value="CARRIER"/>
    <property type="match status" value="1"/>
</dbReference>
<dbReference type="RefSeq" id="WP_171833244.1">
    <property type="nucleotide sequence ID" value="NZ_CP053708.1"/>
</dbReference>
<evidence type="ECO:0000313" key="3">
    <source>
        <dbReference type="Proteomes" id="UP000500767"/>
    </source>
</evidence>
<keyword evidence="3" id="KW-1185">Reference proteome</keyword>
<protein>
    <submittedName>
        <fullName evidence="2">Acyl carrier protein</fullName>
    </submittedName>
</protein>
<dbReference type="InterPro" id="IPR036736">
    <property type="entry name" value="ACP-like_sf"/>
</dbReference>
<dbReference type="AlphaFoldDB" id="A0A6M8HSB7"/>
<organism evidence="2 3">
    <name type="scientific">Lichenicola cladoniae</name>
    <dbReference type="NCBI Taxonomy" id="1484109"/>
    <lineage>
        <taxon>Bacteria</taxon>
        <taxon>Pseudomonadati</taxon>
        <taxon>Pseudomonadota</taxon>
        <taxon>Alphaproteobacteria</taxon>
        <taxon>Acetobacterales</taxon>
        <taxon>Acetobacteraceae</taxon>
        <taxon>Lichenicola</taxon>
    </lineage>
</organism>
<sequence>MTVQRREIALDTSFPTDRQSSFERELAELTVQTLQLEIGADEIDAIAPLFGEGLGLDSIDALELSLAISRRYGVELKSDDERNGEIFSSLRNLSAHIAASRTC</sequence>
<feature type="domain" description="Carrier" evidence="1">
    <location>
        <begin position="22"/>
        <end position="101"/>
    </location>
</feature>
<name>A0A6M8HSB7_9PROT</name>
<dbReference type="SUPFAM" id="SSF47336">
    <property type="entry name" value="ACP-like"/>
    <property type="match status" value="1"/>
</dbReference>
<dbReference type="Proteomes" id="UP000500767">
    <property type="component" value="Chromosome"/>
</dbReference>
<accession>A0A6M8HSB7</accession>
<dbReference type="Pfam" id="PF00550">
    <property type="entry name" value="PP-binding"/>
    <property type="match status" value="1"/>
</dbReference>
<evidence type="ECO:0000259" key="1">
    <source>
        <dbReference type="PROSITE" id="PS50075"/>
    </source>
</evidence>
<dbReference type="InterPro" id="IPR009081">
    <property type="entry name" value="PP-bd_ACP"/>
</dbReference>
<dbReference type="NCBIfam" id="NF006617">
    <property type="entry name" value="PRK09184.1"/>
    <property type="match status" value="1"/>
</dbReference>
<proteinExistence type="predicted"/>
<gene>
    <name evidence="2" type="ORF">HN018_15320</name>
</gene>
<reference evidence="2 3" key="1">
    <citation type="journal article" date="2014" name="World J. Microbiol. Biotechnol.">
        <title>Biodiversity and physiological characteristics of Antarctic and Arctic lichens-associated bacteria.</title>
        <authorList>
            <person name="Lee Y.M."/>
            <person name="Kim E.H."/>
            <person name="Lee H.K."/>
            <person name="Hong S.G."/>
        </authorList>
    </citation>
    <scope>NUCLEOTIDE SEQUENCE [LARGE SCALE GENOMIC DNA]</scope>
    <source>
        <strain evidence="2 3">PAMC 26569</strain>
    </source>
</reference>
<dbReference type="EMBL" id="CP053708">
    <property type="protein sequence ID" value="QKE91232.1"/>
    <property type="molecule type" value="Genomic_DNA"/>
</dbReference>
<dbReference type="Gene3D" id="1.10.1200.10">
    <property type="entry name" value="ACP-like"/>
    <property type="match status" value="1"/>
</dbReference>
<evidence type="ECO:0000313" key="2">
    <source>
        <dbReference type="EMBL" id="QKE91232.1"/>
    </source>
</evidence>